<dbReference type="AlphaFoldDB" id="A0A5M3MUA4"/>
<reference evidence="3" key="1">
    <citation type="journal article" date="2012" name="Science">
        <title>The Paleozoic origin of enzymatic lignin decomposition reconstructed from 31 fungal genomes.</title>
        <authorList>
            <person name="Floudas D."/>
            <person name="Binder M."/>
            <person name="Riley R."/>
            <person name="Barry K."/>
            <person name="Blanchette R.A."/>
            <person name="Henrissat B."/>
            <person name="Martinez A.T."/>
            <person name="Otillar R."/>
            <person name="Spatafora J.W."/>
            <person name="Yadav J.S."/>
            <person name="Aerts A."/>
            <person name="Benoit I."/>
            <person name="Boyd A."/>
            <person name="Carlson A."/>
            <person name="Copeland A."/>
            <person name="Coutinho P.M."/>
            <person name="de Vries R.P."/>
            <person name="Ferreira P."/>
            <person name="Findley K."/>
            <person name="Foster B."/>
            <person name="Gaskell J."/>
            <person name="Glotzer D."/>
            <person name="Gorecki P."/>
            <person name="Heitman J."/>
            <person name="Hesse C."/>
            <person name="Hori C."/>
            <person name="Igarashi K."/>
            <person name="Jurgens J.A."/>
            <person name="Kallen N."/>
            <person name="Kersten P."/>
            <person name="Kohler A."/>
            <person name="Kuees U."/>
            <person name="Kumar T.K.A."/>
            <person name="Kuo A."/>
            <person name="LaButti K."/>
            <person name="Larrondo L.F."/>
            <person name="Lindquist E."/>
            <person name="Ling A."/>
            <person name="Lombard V."/>
            <person name="Lucas S."/>
            <person name="Lundell T."/>
            <person name="Martin R."/>
            <person name="McLaughlin D.J."/>
            <person name="Morgenstern I."/>
            <person name="Morin E."/>
            <person name="Murat C."/>
            <person name="Nagy L.G."/>
            <person name="Nolan M."/>
            <person name="Ohm R.A."/>
            <person name="Patyshakuliyeva A."/>
            <person name="Rokas A."/>
            <person name="Ruiz-Duenas F.J."/>
            <person name="Sabat G."/>
            <person name="Salamov A."/>
            <person name="Samejima M."/>
            <person name="Schmutz J."/>
            <person name="Slot J.C."/>
            <person name="St John F."/>
            <person name="Stenlid J."/>
            <person name="Sun H."/>
            <person name="Sun S."/>
            <person name="Syed K."/>
            <person name="Tsang A."/>
            <person name="Wiebenga A."/>
            <person name="Young D."/>
            <person name="Pisabarro A."/>
            <person name="Eastwood D.C."/>
            <person name="Martin F."/>
            <person name="Cullen D."/>
            <person name="Grigoriev I.V."/>
            <person name="Hibbett D.S."/>
        </authorList>
    </citation>
    <scope>NUCLEOTIDE SEQUENCE [LARGE SCALE GENOMIC DNA]</scope>
    <source>
        <strain evidence="3">RWD-64-598 SS2</strain>
    </source>
</reference>
<keyword evidence="3" id="KW-1185">Reference proteome</keyword>
<protein>
    <submittedName>
        <fullName evidence="2">Uncharacterized protein</fullName>
    </submittedName>
</protein>
<dbReference type="KEGG" id="cput:CONPUDRAFT_151766"/>
<feature type="compositionally biased region" description="Low complexity" evidence="1">
    <location>
        <begin position="29"/>
        <end position="40"/>
    </location>
</feature>
<sequence>MSIERKEATLPQGSSPAQVHRRAARPVDSAASARLSAAVAGPKGAELQSVPRPKSDRRQPVPMPHAFGDPGLGH</sequence>
<feature type="region of interest" description="Disordered" evidence="1">
    <location>
        <begin position="1"/>
        <end position="74"/>
    </location>
</feature>
<organism evidence="2 3">
    <name type="scientific">Coniophora puteana (strain RWD-64-598)</name>
    <name type="common">Brown rot fungus</name>
    <dbReference type="NCBI Taxonomy" id="741705"/>
    <lineage>
        <taxon>Eukaryota</taxon>
        <taxon>Fungi</taxon>
        <taxon>Dikarya</taxon>
        <taxon>Basidiomycota</taxon>
        <taxon>Agaricomycotina</taxon>
        <taxon>Agaricomycetes</taxon>
        <taxon>Agaricomycetidae</taxon>
        <taxon>Boletales</taxon>
        <taxon>Coniophorineae</taxon>
        <taxon>Coniophoraceae</taxon>
        <taxon>Coniophora</taxon>
    </lineage>
</organism>
<dbReference type="Proteomes" id="UP000053558">
    <property type="component" value="Unassembled WGS sequence"/>
</dbReference>
<dbReference type="RefSeq" id="XP_007766694.1">
    <property type="nucleotide sequence ID" value="XM_007768504.1"/>
</dbReference>
<dbReference type="EMBL" id="JH711576">
    <property type="protein sequence ID" value="EIW82709.1"/>
    <property type="molecule type" value="Genomic_DNA"/>
</dbReference>
<accession>A0A5M3MUA4</accession>
<name>A0A5M3MUA4_CONPW</name>
<dbReference type="GeneID" id="19202922"/>
<gene>
    <name evidence="2" type="ORF">CONPUDRAFT_151766</name>
</gene>
<evidence type="ECO:0000313" key="3">
    <source>
        <dbReference type="Proteomes" id="UP000053558"/>
    </source>
</evidence>
<evidence type="ECO:0000313" key="2">
    <source>
        <dbReference type="EMBL" id="EIW82709.1"/>
    </source>
</evidence>
<comment type="caution">
    <text evidence="2">The sequence shown here is derived from an EMBL/GenBank/DDBJ whole genome shotgun (WGS) entry which is preliminary data.</text>
</comment>
<proteinExistence type="predicted"/>
<evidence type="ECO:0000256" key="1">
    <source>
        <dbReference type="SAM" id="MobiDB-lite"/>
    </source>
</evidence>